<dbReference type="EMBL" id="FTPD01000045">
    <property type="protein sequence ID" value="SIT58150.1"/>
    <property type="molecule type" value="Genomic_DNA"/>
</dbReference>
<evidence type="ECO:0000256" key="1">
    <source>
        <dbReference type="SAM" id="MobiDB-lite"/>
    </source>
</evidence>
<keyword evidence="3" id="KW-1185">Reference proteome</keyword>
<evidence type="ECO:0000313" key="2">
    <source>
        <dbReference type="EMBL" id="SIT58150.1"/>
    </source>
</evidence>
<name>A0A1R3VH21_9HYPH</name>
<sequence length="131" mass="14968">MRNRVRQIVVETQATLQSVGRDEFLEPWLIDWYLAALEHGKLFWIAINAADLMAKVGETGARDKPNIAGTNHCYSHATYSQSAPMRRSRRERKSYQPTAPHSRVNPESGYHNNIHHGAALMVALRDRDEFP</sequence>
<dbReference type="STRING" id="1631249.BQ8794_50252"/>
<organism evidence="2 3">
    <name type="scientific">Mesorhizobium prunaredense</name>
    <dbReference type="NCBI Taxonomy" id="1631249"/>
    <lineage>
        <taxon>Bacteria</taxon>
        <taxon>Pseudomonadati</taxon>
        <taxon>Pseudomonadota</taxon>
        <taxon>Alphaproteobacteria</taxon>
        <taxon>Hyphomicrobiales</taxon>
        <taxon>Phyllobacteriaceae</taxon>
        <taxon>Mesorhizobium</taxon>
    </lineage>
</organism>
<dbReference type="AlphaFoldDB" id="A0A1R3VH21"/>
<dbReference type="Proteomes" id="UP000188388">
    <property type="component" value="Unassembled WGS sequence"/>
</dbReference>
<gene>
    <name evidence="2" type="ORF">BQ8794_50252</name>
</gene>
<proteinExistence type="predicted"/>
<protein>
    <submittedName>
        <fullName evidence="2">Uncharacterized protein</fullName>
    </submittedName>
</protein>
<dbReference type="AntiFam" id="ANF00210">
    <property type="entry name" value="Shadow ORF (opposite tuaD)"/>
</dbReference>
<accession>A0A1R3VH21</accession>
<reference evidence="3" key="1">
    <citation type="submission" date="2017-01" db="EMBL/GenBank/DDBJ databases">
        <authorList>
            <person name="Brunel B."/>
        </authorList>
    </citation>
    <scope>NUCLEOTIDE SEQUENCE [LARGE SCALE GENOMIC DNA]</scope>
</reference>
<feature type="region of interest" description="Disordered" evidence="1">
    <location>
        <begin position="78"/>
        <end position="112"/>
    </location>
</feature>
<evidence type="ECO:0000313" key="3">
    <source>
        <dbReference type="Proteomes" id="UP000188388"/>
    </source>
</evidence>